<organism evidence="2 3">
    <name type="scientific">Streblomastix strix</name>
    <dbReference type="NCBI Taxonomy" id="222440"/>
    <lineage>
        <taxon>Eukaryota</taxon>
        <taxon>Metamonada</taxon>
        <taxon>Preaxostyla</taxon>
        <taxon>Oxymonadida</taxon>
        <taxon>Streblomastigidae</taxon>
        <taxon>Streblomastix</taxon>
    </lineage>
</organism>
<sequence length="400" mass="46015">MRTNMEKPIKPTDTLNEQGEDRIRGELTVNPTADADRQQGANRWNLKSNRGTGDKVMEPNIPRAQTEWRMEEDFRLQNTKQRADSQTFQDDRHMRYDPNAQKRGLDVHVGYNIGFQPHQSQPTTTTIYGFQNTRNQLHISWDAVWDKYCAIHICENVTTNNREGKREISNTNTEQCGRYNTVQQQQIPDINGNNTDNSSIRRDRMDNKQKQEQAGSQKTNNFPWMELEYGINDAINNQIDEQIGNGSINQISTVDTTTTISNRKKRGKADWTNPIYKSLIYARRSSYHVHESGNEQTGKEGRMGQPNQAIEKSTDRDRMVDGINQEQQTHEYRNTQDSSNNNNGCISKEMGSNLINTRGDYIKDIQTVERKDPNIEQMGSNSDFISIELFLANIATQPFA</sequence>
<feature type="region of interest" description="Disordered" evidence="1">
    <location>
        <begin position="290"/>
        <end position="351"/>
    </location>
</feature>
<feature type="compositionally biased region" description="Basic and acidic residues" evidence="1">
    <location>
        <begin position="290"/>
        <end position="302"/>
    </location>
</feature>
<gene>
    <name evidence="2" type="ORF">EZS28_046316</name>
</gene>
<comment type="caution">
    <text evidence="2">The sequence shown here is derived from an EMBL/GenBank/DDBJ whole genome shotgun (WGS) entry which is preliminary data.</text>
</comment>
<protein>
    <submittedName>
        <fullName evidence="2">Uncharacterized protein</fullName>
    </submittedName>
</protein>
<feature type="compositionally biased region" description="Basic and acidic residues" evidence="1">
    <location>
        <begin position="199"/>
        <end position="211"/>
    </location>
</feature>
<feature type="region of interest" description="Disordered" evidence="1">
    <location>
        <begin position="1"/>
        <end position="58"/>
    </location>
</feature>
<reference evidence="2 3" key="1">
    <citation type="submission" date="2019-03" db="EMBL/GenBank/DDBJ databases">
        <title>Single cell metagenomics reveals metabolic interactions within the superorganism composed of flagellate Streblomastix strix and complex community of Bacteroidetes bacteria on its surface.</title>
        <authorList>
            <person name="Treitli S.C."/>
            <person name="Kolisko M."/>
            <person name="Husnik F."/>
            <person name="Keeling P."/>
            <person name="Hampl V."/>
        </authorList>
    </citation>
    <scope>NUCLEOTIDE SEQUENCE [LARGE SCALE GENOMIC DNA]</scope>
    <source>
        <strain evidence="2">ST1C</strain>
    </source>
</reference>
<feature type="compositionally biased region" description="Basic and acidic residues" evidence="1">
    <location>
        <begin position="1"/>
        <end position="10"/>
    </location>
</feature>
<name>A0A5J4TIR6_9EUKA</name>
<evidence type="ECO:0000313" key="3">
    <source>
        <dbReference type="Proteomes" id="UP000324800"/>
    </source>
</evidence>
<feature type="compositionally biased region" description="Polar residues" evidence="1">
    <location>
        <begin position="182"/>
        <end position="198"/>
    </location>
</feature>
<dbReference type="Proteomes" id="UP000324800">
    <property type="component" value="Unassembled WGS sequence"/>
</dbReference>
<accession>A0A5J4TIR6</accession>
<dbReference type="AlphaFoldDB" id="A0A5J4TIR6"/>
<evidence type="ECO:0000256" key="1">
    <source>
        <dbReference type="SAM" id="MobiDB-lite"/>
    </source>
</evidence>
<feature type="non-terminal residue" evidence="2">
    <location>
        <position position="400"/>
    </location>
</feature>
<dbReference type="EMBL" id="SNRW01030284">
    <property type="protein sequence ID" value="KAA6358157.1"/>
    <property type="molecule type" value="Genomic_DNA"/>
</dbReference>
<feature type="region of interest" description="Disordered" evidence="1">
    <location>
        <begin position="182"/>
        <end position="218"/>
    </location>
</feature>
<feature type="compositionally biased region" description="Polar residues" evidence="1">
    <location>
        <begin position="39"/>
        <end position="51"/>
    </location>
</feature>
<evidence type="ECO:0000313" key="2">
    <source>
        <dbReference type="EMBL" id="KAA6358157.1"/>
    </source>
</evidence>
<feature type="compositionally biased region" description="Polar residues" evidence="1">
    <location>
        <begin position="335"/>
        <end position="345"/>
    </location>
</feature>
<proteinExistence type="predicted"/>